<organism evidence="2 3">
    <name type="scientific">Datura stramonium</name>
    <name type="common">Jimsonweed</name>
    <name type="synonym">Common thornapple</name>
    <dbReference type="NCBI Taxonomy" id="4076"/>
    <lineage>
        <taxon>Eukaryota</taxon>
        <taxon>Viridiplantae</taxon>
        <taxon>Streptophyta</taxon>
        <taxon>Embryophyta</taxon>
        <taxon>Tracheophyta</taxon>
        <taxon>Spermatophyta</taxon>
        <taxon>Magnoliopsida</taxon>
        <taxon>eudicotyledons</taxon>
        <taxon>Gunneridae</taxon>
        <taxon>Pentapetalae</taxon>
        <taxon>asterids</taxon>
        <taxon>lamiids</taxon>
        <taxon>Solanales</taxon>
        <taxon>Solanaceae</taxon>
        <taxon>Solanoideae</taxon>
        <taxon>Datureae</taxon>
        <taxon>Datura</taxon>
    </lineage>
</organism>
<evidence type="ECO:0000313" key="2">
    <source>
        <dbReference type="EMBL" id="MCD9560494.1"/>
    </source>
</evidence>
<keyword evidence="1" id="KW-0732">Signal</keyword>
<reference evidence="2 3" key="1">
    <citation type="journal article" date="2021" name="BMC Genomics">
        <title>Datura genome reveals duplications of psychoactive alkaloid biosynthetic genes and high mutation rate following tissue culture.</title>
        <authorList>
            <person name="Rajewski A."/>
            <person name="Carter-House D."/>
            <person name="Stajich J."/>
            <person name="Litt A."/>
        </authorList>
    </citation>
    <scope>NUCLEOTIDE SEQUENCE [LARGE SCALE GENOMIC DNA]</scope>
    <source>
        <strain evidence="2">AR-01</strain>
    </source>
</reference>
<accession>A0ABS8UQY8</accession>
<name>A0ABS8UQY8_DATST</name>
<dbReference type="Proteomes" id="UP000823775">
    <property type="component" value="Unassembled WGS sequence"/>
</dbReference>
<sequence>MNLTWDLKFLFLVEVLNPFLVVEQGLPRHTFHCRVAPTIALGEGRFAHAITQEAVPRRAPCSSEMLAPRACHRTTLGLHHASSRAAVLRSAICHDLSIIHSNFLIFIQ</sequence>
<comment type="caution">
    <text evidence="2">The sequence shown here is derived from an EMBL/GenBank/DDBJ whole genome shotgun (WGS) entry which is preliminary data.</text>
</comment>
<proteinExistence type="predicted"/>
<keyword evidence="3" id="KW-1185">Reference proteome</keyword>
<evidence type="ECO:0000313" key="3">
    <source>
        <dbReference type="Proteomes" id="UP000823775"/>
    </source>
</evidence>
<feature type="chain" id="PRO_5046112428" description="Secreted protein" evidence="1">
    <location>
        <begin position="19"/>
        <end position="108"/>
    </location>
</feature>
<protein>
    <recommendedName>
        <fullName evidence="4">Secreted protein</fullName>
    </recommendedName>
</protein>
<feature type="signal peptide" evidence="1">
    <location>
        <begin position="1"/>
        <end position="18"/>
    </location>
</feature>
<dbReference type="EMBL" id="JACEIK010002329">
    <property type="protein sequence ID" value="MCD9560494.1"/>
    <property type="molecule type" value="Genomic_DNA"/>
</dbReference>
<gene>
    <name evidence="2" type="ORF">HAX54_019181</name>
</gene>
<evidence type="ECO:0008006" key="4">
    <source>
        <dbReference type="Google" id="ProtNLM"/>
    </source>
</evidence>
<evidence type="ECO:0000256" key="1">
    <source>
        <dbReference type="SAM" id="SignalP"/>
    </source>
</evidence>